<evidence type="ECO:0000256" key="3">
    <source>
        <dbReference type="ARBA" id="ARBA00023054"/>
    </source>
</evidence>
<dbReference type="EMBL" id="JABSNW010000007">
    <property type="protein sequence ID" value="KAL2885800.1"/>
    <property type="molecule type" value="Genomic_DNA"/>
</dbReference>
<dbReference type="PROSITE" id="PS50294">
    <property type="entry name" value="WD_REPEATS_REGION"/>
    <property type="match status" value="6"/>
</dbReference>
<feature type="domain" description="NACHT" evidence="10">
    <location>
        <begin position="399"/>
        <end position="539"/>
    </location>
</feature>
<dbReference type="PROSITE" id="PS51635">
    <property type="entry name" value="PNPLA"/>
    <property type="match status" value="1"/>
</dbReference>
<evidence type="ECO:0000313" key="12">
    <source>
        <dbReference type="EMBL" id="KAL2885800.1"/>
    </source>
</evidence>
<dbReference type="PRINTS" id="PR00320">
    <property type="entry name" value="GPROTEINBRPT"/>
</dbReference>
<dbReference type="InterPro" id="IPR016035">
    <property type="entry name" value="Acyl_Trfase/lysoPLipase"/>
</dbReference>
<dbReference type="SMART" id="SM00320">
    <property type="entry name" value="WD40"/>
    <property type="match status" value="6"/>
</dbReference>
<dbReference type="PROSITE" id="PS50837">
    <property type="entry name" value="NACHT"/>
    <property type="match status" value="1"/>
</dbReference>
<dbReference type="InterPro" id="IPR007111">
    <property type="entry name" value="NACHT_NTPase"/>
</dbReference>
<feature type="repeat" description="WD" evidence="8">
    <location>
        <begin position="943"/>
        <end position="984"/>
    </location>
</feature>
<dbReference type="GeneID" id="98120367"/>
<evidence type="ECO:0000256" key="5">
    <source>
        <dbReference type="ARBA" id="ARBA00038415"/>
    </source>
</evidence>
<feature type="domain" description="PNPLA" evidence="11">
    <location>
        <begin position="16"/>
        <end position="222"/>
    </location>
</feature>
<dbReference type="InterPro" id="IPR002641">
    <property type="entry name" value="PNPLA_dom"/>
</dbReference>
<dbReference type="Proteomes" id="UP001610728">
    <property type="component" value="Unassembled WGS sequence"/>
</dbReference>
<comment type="caution">
    <text evidence="12">The sequence shown here is derived from an EMBL/GenBank/DDBJ whole genome shotgun (WGS) entry which is preliminary data.</text>
</comment>
<evidence type="ECO:0000256" key="6">
    <source>
        <dbReference type="ARBA" id="ARBA00039789"/>
    </source>
</evidence>
<evidence type="ECO:0000256" key="4">
    <source>
        <dbReference type="ARBA" id="ARBA00023098"/>
    </source>
</evidence>
<dbReference type="PROSITE" id="PS00678">
    <property type="entry name" value="WD_REPEATS_1"/>
    <property type="match status" value="3"/>
</dbReference>
<dbReference type="PANTHER" id="PTHR22847">
    <property type="entry name" value="WD40 REPEAT PROTEIN"/>
    <property type="match status" value="1"/>
</dbReference>
<dbReference type="Gene3D" id="2.130.10.10">
    <property type="entry name" value="YVTN repeat-like/Quinoprotein amine dehydrogenase"/>
    <property type="match status" value="3"/>
</dbReference>
<dbReference type="SUPFAM" id="SSF52540">
    <property type="entry name" value="P-loop containing nucleoside triphosphate hydrolases"/>
    <property type="match status" value="1"/>
</dbReference>
<sequence length="1229" mass="136649">MNSDRQLASQPPVKILSLDGGGVRGLSSLLIFEYIVDHIRKSGGLAETQKPCEMFDLIGGTGTGGIIAIMLGRLGMTVDQSIKAYKELANTVFSLEPTNLSTPSPDARLEKLESAIKKIIRENCSDHQCIARQAGDSLETHICLHEDMLFKDEHCTKTVNIETSPTIIATYDTSRKLAQCKIWEIAMAISTANADISIGIGRDQEEFVDAKYGYNNPCEVLIKEAKEEFPAREMMILSIGTGLGDVVGIRDSKSSIFTAYSKIAGTSKPVDLRLRNLYDNTGLYYRFNVENGLKDDTLPGTDKIGDIAAHTRNYLTENEVYIKKFAKAVNSVTSLSQPNIQQAVHDEKDKQCLSDLFVTSPTADKKDIEKRKGGLLKDCYKWIVHHEEFQRFKSDGQCRVLWIKGDPGKGKTMLLCGIIDELMLDPSVTLSYFFCQATGGSELNTATSVLRGLIHHLALHNPQLTKHVRAKYDYAGKKMFNNAGTWNELCEIVAAILDDPSLSNAIFIVDALDECSVERQSLLEFISTASPAKWIVSSRNWPDIEEILNDAEQKVKIHLEINQDSVSAAVNSYITFKTDELATKKRLNEKTKTSVLEHLRSNANGTFLWVALVYQELSSPRTRKWQTLEKLKSFPPGLDCLYGKMLEQINKSGSPQLCKDILGAVLVAYRSLTLEELHALVEELGDMDMKEVEEAISLCGSLLAIHGTAVSFILPSGIRHQHHMIFVRSLELLRVTLKRDIYDLQVPGRLIREVSTPEPNPLAPIRYCCIFWVDHLRDSSSDFTVTEQDRIMKFFKEKYLQWLEALSLLHSISVAGSALQKLEVYLGKESQPLQNIVKDARRFILSHVGIIEMAPLQIYASALIFSPTKSWTRRNFSREEPDWIEVKPKVEADWNACLQTLEGHHDRVTSVVFSNDGQRLASGSDDKTVKIWDATSGTCLHTLKGHCGTVTSLVFSKDGQRLASGSWDETVKIWDATFDTYLHTLEGHSDCMTSVVFSADGQRLASGSRDKTVKIWDATFGTYLHTLEGHSDCMTSVVFSADGQRLASGSRDKTVKIWNATSGTCLHTLVGHDGGVTSVVFSDDRQRLASGSGDETVKIWDATSGMCLHTLEGHDHKVTSVVFSADGHRLASASMGISVKIWNVISGVLLYTLSPGHIPFSLDPFHYPIYSLDAGLLDLDMFMSSAVLSTDQPSPDNPNLPRSYTPQLLNHSPLLGFFLENLHHLHFIV</sequence>
<keyword evidence="13" id="KW-1185">Reference proteome</keyword>
<evidence type="ECO:0000256" key="9">
    <source>
        <dbReference type="PROSITE-ProRule" id="PRU01161"/>
    </source>
</evidence>
<dbReference type="InterPro" id="IPR036322">
    <property type="entry name" value="WD40_repeat_dom_sf"/>
</dbReference>
<name>A0ABR4MBZ8_9PEZI</name>
<feature type="repeat" description="WD" evidence="8">
    <location>
        <begin position="901"/>
        <end position="942"/>
    </location>
</feature>
<evidence type="ECO:0000256" key="1">
    <source>
        <dbReference type="ARBA" id="ARBA00022574"/>
    </source>
</evidence>
<accession>A0ABR4MBZ8</accession>
<keyword evidence="2" id="KW-0677">Repeat</keyword>
<organism evidence="12 13">
    <name type="scientific">Ceratocystis lukuohia</name>
    <dbReference type="NCBI Taxonomy" id="2019550"/>
    <lineage>
        <taxon>Eukaryota</taxon>
        <taxon>Fungi</taxon>
        <taxon>Dikarya</taxon>
        <taxon>Ascomycota</taxon>
        <taxon>Pezizomycotina</taxon>
        <taxon>Sordariomycetes</taxon>
        <taxon>Hypocreomycetidae</taxon>
        <taxon>Microascales</taxon>
        <taxon>Ceratocystidaceae</taxon>
        <taxon>Ceratocystis</taxon>
    </lineage>
</organism>
<dbReference type="Pfam" id="PF00400">
    <property type="entry name" value="WD40"/>
    <property type="match status" value="6"/>
</dbReference>
<feature type="short sequence motif" description="GXGXXG" evidence="9">
    <location>
        <begin position="20"/>
        <end position="25"/>
    </location>
</feature>
<dbReference type="SUPFAM" id="SSF52151">
    <property type="entry name" value="FabD/lysophospholipase-like"/>
    <property type="match status" value="1"/>
</dbReference>
<evidence type="ECO:0000256" key="7">
    <source>
        <dbReference type="ARBA" id="ARBA00043913"/>
    </source>
</evidence>
<dbReference type="InterPro" id="IPR001680">
    <property type="entry name" value="WD40_rpt"/>
</dbReference>
<comment type="caution">
    <text evidence="9">Lacks conserved residue(s) required for the propagation of feature annotation.</text>
</comment>
<dbReference type="PANTHER" id="PTHR22847:SF637">
    <property type="entry name" value="WD REPEAT DOMAIN 5B"/>
    <property type="match status" value="1"/>
</dbReference>
<dbReference type="InterPro" id="IPR027417">
    <property type="entry name" value="P-loop_NTPase"/>
</dbReference>
<dbReference type="CDD" id="cd00200">
    <property type="entry name" value="WD40"/>
    <property type="match status" value="1"/>
</dbReference>
<feature type="repeat" description="WD" evidence="8">
    <location>
        <begin position="1069"/>
        <end position="1110"/>
    </location>
</feature>
<evidence type="ECO:0000256" key="8">
    <source>
        <dbReference type="PROSITE-ProRule" id="PRU00221"/>
    </source>
</evidence>
<dbReference type="Pfam" id="PF24883">
    <property type="entry name" value="NPHP3_N"/>
    <property type="match status" value="1"/>
</dbReference>
<protein>
    <recommendedName>
        <fullName evidence="6">Mitochondrial division protein 1</fullName>
    </recommendedName>
</protein>
<reference evidence="12 13" key="1">
    <citation type="submission" date="2020-05" db="EMBL/GenBank/DDBJ databases">
        <title>Ceratocystis lukuohia genome.</title>
        <authorList>
            <person name="Harrington T.C."/>
            <person name="Kim K."/>
            <person name="Mayers C.G."/>
        </authorList>
    </citation>
    <scope>NUCLEOTIDE SEQUENCE [LARGE SCALE GENOMIC DNA]</scope>
    <source>
        <strain evidence="12 13">C4212</strain>
    </source>
</reference>
<keyword evidence="4" id="KW-0443">Lipid metabolism</keyword>
<keyword evidence="1 8" id="KW-0853">WD repeat</keyword>
<evidence type="ECO:0000256" key="2">
    <source>
        <dbReference type="ARBA" id="ARBA00022737"/>
    </source>
</evidence>
<dbReference type="Gene3D" id="3.40.1090.10">
    <property type="entry name" value="Cytosolic phospholipase A2 catalytic domain"/>
    <property type="match status" value="1"/>
</dbReference>
<comment type="similarity">
    <text evidence="5">Belongs to the WD repeat MDV1/CAF4 family.</text>
</comment>
<dbReference type="Gene3D" id="3.40.50.300">
    <property type="entry name" value="P-loop containing nucleotide triphosphate hydrolases"/>
    <property type="match status" value="1"/>
</dbReference>
<comment type="function">
    <text evidence="7">Involved in mitochondrial fission. Acts as an adapter protein required to form mitochondrial fission complexes. Formation of these complexes is required to promote constriction and fission of the mitochondrial compartment at a late step in mitochondrial division.</text>
</comment>
<evidence type="ECO:0000259" key="10">
    <source>
        <dbReference type="PROSITE" id="PS50837"/>
    </source>
</evidence>
<dbReference type="InterPro" id="IPR019775">
    <property type="entry name" value="WD40_repeat_CS"/>
</dbReference>
<dbReference type="InterPro" id="IPR056884">
    <property type="entry name" value="NPHP3-like_N"/>
</dbReference>
<feature type="repeat" description="WD" evidence="8">
    <location>
        <begin position="1027"/>
        <end position="1068"/>
    </location>
</feature>
<feature type="repeat" description="WD" evidence="8">
    <location>
        <begin position="985"/>
        <end position="1026"/>
    </location>
</feature>
<evidence type="ECO:0000259" key="11">
    <source>
        <dbReference type="PROSITE" id="PS51635"/>
    </source>
</evidence>
<dbReference type="SUPFAM" id="SSF50978">
    <property type="entry name" value="WD40 repeat-like"/>
    <property type="match status" value="1"/>
</dbReference>
<dbReference type="RefSeq" id="XP_070856980.1">
    <property type="nucleotide sequence ID" value="XM_071004799.1"/>
</dbReference>
<keyword evidence="3" id="KW-0175">Coiled coil</keyword>
<dbReference type="InterPro" id="IPR020472">
    <property type="entry name" value="WD40_PAC1"/>
</dbReference>
<gene>
    <name evidence="12" type="ORF">HOO65_070262</name>
</gene>
<dbReference type="Pfam" id="PF01734">
    <property type="entry name" value="Patatin"/>
    <property type="match status" value="1"/>
</dbReference>
<evidence type="ECO:0000313" key="13">
    <source>
        <dbReference type="Proteomes" id="UP001610728"/>
    </source>
</evidence>
<proteinExistence type="inferred from homology"/>
<feature type="repeat" description="WD" evidence="8">
    <location>
        <begin position="1111"/>
        <end position="1152"/>
    </location>
</feature>
<dbReference type="PROSITE" id="PS50082">
    <property type="entry name" value="WD_REPEATS_2"/>
    <property type="match status" value="6"/>
</dbReference>
<dbReference type="InterPro" id="IPR015943">
    <property type="entry name" value="WD40/YVTN_repeat-like_dom_sf"/>
</dbReference>